<organism evidence="1 2">
    <name type="scientific">Suillus luteus UH-Slu-Lm8-n1</name>
    <dbReference type="NCBI Taxonomy" id="930992"/>
    <lineage>
        <taxon>Eukaryota</taxon>
        <taxon>Fungi</taxon>
        <taxon>Dikarya</taxon>
        <taxon>Basidiomycota</taxon>
        <taxon>Agaricomycotina</taxon>
        <taxon>Agaricomycetes</taxon>
        <taxon>Agaricomycetidae</taxon>
        <taxon>Boletales</taxon>
        <taxon>Suillineae</taxon>
        <taxon>Suillaceae</taxon>
        <taxon>Suillus</taxon>
    </lineage>
</organism>
<gene>
    <name evidence="1" type="ORF">CY34DRAFT_604223</name>
</gene>
<dbReference type="AlphaFoldDB" id="A0A0C9ZC12"/>
<evidence type="ECO:0000313" key="1">
    <source>
        <dbReference type="EMBL" id="KIK35030.1"/>
    </source>
</evidence>
<keyword evidence="2" id="KW-1185">Reference proteome</keyword>
<reference evidence="1 2" key="1">
    <citation type="submission" date="2014-04" db="EMBL/GenBank/DDBJ databases">
        <authorList>
            <consortium name="DOE Joint Genome Institute"/>
            <person name="Kuo A."/>
            <person name="Ruytinx J."/>
            <person name="Rineau F."/>
            <person name="Colpaert J."/>
            <person name="Kohler A."/>
            <person name="Nagy L.G."/>
            <person name="Floudas D."/>
            <person name="Copeland A."/>
            <person name="Barry K.W."/>
            <person name="Cichocki N."/>
            <person name="Veneault-Fourrey C."/>
            <person name="LaButti K."/>
            <person name="Lindquist E.A."/>
            <person name="Lipzen A."/>
            <person name="Lundell T."/>
            <person name="Morin E."/>
            <person name="Murat C."/>
            <person name="Sun H."/>
            <person name="Tunlid A."/>
            <person name="Henrissat B."/>
            <person name="Grigoriev I.V."/>
            <person name="Hibbett D.S."/>
            <person name="Martin F."/>
            <person name="Nordberg H.P."/>
            <person name="Cantor M.N."/>
            <person name="Hua S.X."/>
        </authorList>
    </citation>
    <scope>NUCLEOTIDE SEQUENCE [LARGE SCALE GENOMIC DNA]</scope>
    <source>
        <strain evidence="1 2">UH-Slu-Lm8-n1</strain>
    </source>
</reference>
<name>A0A0C9ZC12_9AGAM</name>
<dbReference type="HOGENOM" id="CLU_2484829_0_0_1"/>
<dbReference type="InParanoid" id="A0A0C9ZC12"/>
<evidence type="ECO:0000313" key="2">
    <source>
        <dbReference type="Proteomes" id="UP000054485"/>
    </source>
</evidence>
<proteinExistence type="predicted"/>
<dbReference type="EMBL" id="KN835672">
    <property type="protein sequence ID" value="KIK35030.1"/>
    <property type="molecule type" value="Genomic_DNA"/>
</dbReference>
<dbReference type="Proteomes" id="UP000054485">
    <property type="component" value="Unassembled WGS sequence"/>
</dbReference>
<sequence>MESTRTQTSHSVHPFNMESICALQPFPMSLLVKITCTHGTSMPSSKKLTLKTYYALSHILYQKTGSNRRQLMKEEYRVLRTTPLFNR</sequence>
<accession>A0A0C9ZC12</accession>
<protein>
    <submittedName>
        <fullName evidence="1">Uncharacterized protein</fullName>
    </submittedName>
</protein>
<reference evidence="2" key="2">
    <citation type="submission" date="2015-01" db="EMBL/GenBank/DDBJ databases">
        <title>Evolutionary Origins and Diversification of the Mycorrhizal Mutualists.</title>
        <authorList>
            <consortium name="DOE Joint Genome Institute"/>
            <consortium name="Mycorrhizal Genomics Consortium"/>
            <person name="Kohler A."/>
            <person name="Kuo A."/>
            <person name="Nagy L.G."/>
            <person name="Floudas D."/>
            <person name="Copeland A."/>
            <person name="Barry K.W."/>
            <person name="Cichocki N."/>
            <person name="Veneault-Fourrey C."/>
            <person name="LaButti K."/>
            <person name="Lindquist E.A."/>
            <person name="Lipzen A."/>
            <person name="Lundell T."/>
            <person name="Morin E."/>
            <person name="Murat C."/>
            <person name="Riley R."/>
            <person name="Ohm R."/>
            <person name="Sun H."/>
            <person name="Tunlid A."/>
            <person name="Henrissat B."/>
            <person name="Grigoriev I.V."/>
            <person name="Hibbett D.S."/>
            <person name="Martin F."/>
        </authorList>
    </citation>
    <scope>NUCLEOTIDE SEQUENCE [LARGE SCALE GENOMIC DNA]</scope>
    <source>
        <strain evidence="2">UH-Slu-Lm8-n1</strain>
    </source>
</reference>